<dbReference type="PRINTS" id="PR00633">
    <property type="entry name" value="RCCNDNSATION"/>
</dbReference>
<sequence>MGWRCTVCLVTNDEDAEVCVCCEYAREKDDKKEGQSSGPIFNSSILSSSANSSCPVFTFGNPVNISNTVNDNPPSFGNENNLNSQISGFVPSFGNVEKSPTTSIETPIIQSVDIHQERNKEQKQYFDKFNSDFVDYKSFIKKVPNSDNNKIPIGTVWVWGSGECDQLGIKESLLDEDLCLKKPKRIESISRDLKIIDITSGALHNLILTDQGEVLSWGCNDDGALGRLSSRLKAKLEKLDKKGGNDKDEDEEDDDDDDDEEKDDDEEEPEDSEKYPNKIEFPEASEDCQLKVKSIISGDCYSCCLMENGEVYLWGSYKDSGGYIGFPNFQLMSGSLVGYKQYSPVRIPIFGRKKESSNSEIRGRKKIKLEKETMKVVGKAKKILGGENHTIVITQDMRIFAWGSTEFGQFGIEPVEDKMEKTKYLYPVEIDNDTLGLPSNLVIQDIYCGRASTFFVVKDVKKNIIQVFACGRNGRNELGIYNKFYKDVENREDNEDPIVFRPKKVNITDFETECSKCKSDQPIKQIGGGQYYSALLTCCGEVFIWGMKDCCGLENQLIKNGNESIIKDRDIKIPTKIEHLKSITKLGFGADSCFAIDVNGVLFVWGMNLTGQIGITKLIDSEVILNPQIMNPKTFLSENDGSDSNFVLKVVGGSQHSMGLIWNGSFSDRFMLEETEEEEQKQEQEWENEREDERVLKRMNAKRFDREEEQEENNQKLSKEGKAFKKDNKTVIKKIVKTKAEVKAKPKATSKITNKAIISKPTSRAKSKSNTKSLSEPTSKVKPKTTTQATISKSNSKTISKPTSKATSKTTSKPTSKTSSKTSSKSSTKSASETTSKLSSKATSKDKIPKSTSKAKSNPTSNSTSKSTTKSPSKSTTKSPSKSTAKSSSKTKTEAKAISVATTKKINKAKSENITKSKDKIMKTELNTEEKSNKSKASSKCKTKESNKKTEPNSKTKTRTSSKSS</sequence>
<organism evidence="10 11">
    <name type="scientific">Cryptosporidium ubiquitum</name>
    <dbReference type="NCBI Taxonomy" id="857276"/>
    <lineage>
        <taxon>Eukaryota</taxon>
        <taxon>Sar</taxon>
        <taxon>Alveolata</taxon>
        <taxon>Apicomplexa</taxon>
        <taxon>Conoidasida</taxon>
        <taxon>Coccidia</taxon>
        <taxon>Eucoccidiorida</taxon>
        <taxon>Eimeriorina</taxon>
        <taxon>Cryptosporidiidae</taxon>
        <taxon>Cryptosporidium</taxon>
    </lineage>
</organism>
<keyword evidence="5" id="KW-0862">Zinc</keyword>
<feature type="repeat" description="RCC1" evidence="6">
    <location>
        <begin position="600"/>
        <end position="663"/>
    </location>
</feature>
<feature type="region of interest" description="Disordered" evidence="8">
    <location>
        <begin position="675"/>
        <end position="694"/>
    </location>
</feature>
<keyword evidence="4 7" id="KW-0863">Zinc-finger</keyword>
<accession>A0A1J4MDE4</accession>
<dbReference type="Pfam" id="PF25390">
    <property type="entry name" value="WD40_RLD"/>
    <property type="match status" value="1"/>
</dbReference>
<dbReference type="GO" id="GO:0005085">
    <property type="term" value="F:guanyl-nucleotide exchange factor activity"/>
    <property type="evidence" value="ECO:0007669"/>
    <property type="project" value="TreeGrafter"/>
</dbReference>
<dbReference type="PANTHER" id="PTHR45982">
    <property type="entry name" value="REGULATOR OF CHROMOSOME CONDENSATION"/>
    <property type="match status" value="1"/>
</dbReference>
<comment type="caution">
    <text evidence="10">The sequence shown here is derived from an EMBL/GenBank/DDBJ whole genome shotgun (WGS) entry which is preliminary data.</text>
</comment>
<feature type="compositionally biased region" description="Polar residues" evidence="8">
    <location>
        <begin position="770"/>
        <end position="789"/>
    </location>
</feature>
<dbReference type="GO" id="GO:0008270">
    <property type="term" value="F:zinc ion binding"/>
    <property type="evidence" value="ECO:0007669"/>
    <property type="project" value="UniProtKB-KW"/>
</dbReference>
<dbReference type="InterPro" id="IPR001876">
    <property type="entry name" value="Znf_RanBP2"/>
</dbReference>
<dbReference type="VEuPathDB" id="CryptoDB:cubi_01571"/>
<dbReference type="AlphaFoldDB" id="A0A1J4MDE4"/>
<feature type="compositionally biased region" description="Basic and acidic residues" evidence="8">
    <location>
        <begin position="909"/>
        <end position="933"/>
    </location>
</feature>
<gene>
    <name evidence="10" type="ORF">cubi_01571</name>
</gene>
<feature type="compositionally biased region" description="Acidic residues" evidence="8">
    <location>
        <begin position="247"/>
        <end position="271"/>
    </location>
</feature>
<dbReference type="Gene3D" id="4.10.1060.10">
    <property type="entry name" value="Zinc finger, RanBP2-type"/>
    <property type="match status" value="1"/>
</dbReference>
<dbReference type="PANTHER" id="PTHR45982:SF1">
    <property type="entry name" value="REGULATOR OF CHROMOSOME CONDENSATION"/>
    <property type="match status" value="1"/>
</dbReference>
<feature type="region of interest" description="Disordered" evidence="8">
    <location>
        <begin position="240"/>
        <end position="280"/>
    </location>
</feature>
<dbReference type="InterPro" id="IPR009091">
    <property type="entry name" value="RCC1/BLIP-II"/>
</dbReference>
<dbReference type="InterPro" id="IPR051553">
    <property type="entry name" value="Ran_GTPase-activating"/>
</dbReference>
<feature type="compositionally biased region" description="Low complexity" evidence="8">
    <location>
        <begin position="850"/>
        <end position="890"/>
    </location>
</feature>
<proteinExistence type="predicted"/>
<feature type="repeat" description="RCC1" evidence="6">
    <location>
        <begin position="397"/>
        <end position="459"/>
    </location>
</feature>
<dbReference type="PROSITE" id="PS01358">
    <property type="entry name" value="ZF_RANBP2_1"/>
    <property type="match status" value="1"/>
</dbReference>
<dbReference type="InterPro" id="IPR058923">
    <property type="entry name" value="RCC1-like_dom"/>
</dbReference>
<dbReference type="PROSITE" id="PS50012">
    <property type="entry name" value="RCC1_3"/>
    <property type="match status" value="5"/>
</dbReference>
<evidence type="ECO:0000256" key="8">
    <source>
        <dbReference type="SAM" id="MobiDB-lite"/>
    </source>
</evidence>
<dbReference type="OrthoDB" id="61110at2759"/>
<keyword evidence="2" id="KW-0479">Metal-binding</keyword>
<feature type="compositionally biased region" description="Basic and acidic residues" evidence="8">
    <location>
        <begin position="942"/>
        <end position="954"/>
    </location>
</feature>
<feature type="repeat" description="RCC1" evidence="6">
    <location>
        <begin position="154"/>
        <end position="211"/>
    </location>
</feature>
<evidence type="ECO:0000256" key="3">
    <source>
        <dbReference type="ARBA" id="ARBA00022737"/>
    </source>
</evidence>
<protein>
    <recommendedName>
        <fullName evidence="9">RanBP2-type domain-containing protein</fullName>
    </recommendedName>
</protein>
<feature type="compositionally biased region" description="Basic residues" evidence="8">
    <location>
        <begin position="956"/>
        <end position="965"/>
    </location>
</feature>
<dbReference type="Proteomes" id="UP000186176">
    <property type="component" value="Unassembled WGS sequence"/>
</dbReference>
<evidence type="ECO:0000256" key="2">
    <source>
        <dbReference type="ARBA" id="ARBA00022723"/>
    </source>
</evidence>
<keyword evidence="11" id="KW-1185">Reference proteome</keyword>
<keyword evidence="1" id="KW-0344">Guanine-nucleotide releasing factor</keyword>
<name>A0A1J4MDE4_9CRYT</name>
<evidence type="ECO:0000313" key="11">
    <source>
        <dbReference type="Proteomes" id="UP000186176"/>
    </source>
</evidence>
<evidence type="ECO:0000259" key="9">
    <source>
        <dbReference type="PROSITE" id="PS50199"/>
    </source>
</evidence>
<evidence type="ECO:0000256" key="6">
    <source>
        <dbReference type="PROSITE-ProRule" id="PRU00235"/>
    </source>
</evidence>
<evidence type="ECO:0000313" key="10">
    <source>
        <dbReference type="EMBL" id="OII72238.1"/>
    </source>
</evidence>
<feature type="repeat" description="RCC1" evidence="6">
    <location>
        <begin position="309"/>
        <end position="396"/>
    </location>
</feature>
<dbReference type="RefSeq" id="XP_028873810.1">
    <property type="nucleotide sequence ID" value="XM_029018583.1"/>
</dbReference>
<evidence type="ECO:0000256" key="1">
    <source>
        <dbReference type="ARBA" id="ARBA00022658"/>
    </source>
</evidence>
<dbReference type="SUPFAM" id="SSF50985">
    <property type="entry name" value="RCC1/BLIP-II"/>
    <property type="match status" value="1"/>
</dbReference>
<dbReference type="Gene3D" id="2.130.10.30">
    <property type="entry name" value="Regulator of chromosome condensation 1/beta-lactamase-inhibitor protein II"/>
    <property type="match status" value="1"/>
</dbReference>
<feature type="region of interest" description="Disordered" evidence="8">
    <location>
        <begin position="704"/>
        <end position="723"/>
    </location>
</feature>
<evidence type="ECO:0000256" key="7">
    <source>
        <dbReference type="PROSITE-ProRule" id="PRU00322"/>
    </source>
</evidence>
<feature type="compositionally biased region" description="Basic and acidic residues" evidence="8">
    <location>
        <begin position="713"/>
        <end position="723"/>
    </location>
</feature>
<reference evidence="10 11" key="1">
    <citation type="submission" date="2016-10" db="EMBL/GenBank/DDBJ databases">
        <title>Reductive evolution of mitochondrial metabolism and differential evolution of invasion-related proteins in Cryptosporidium.</title>
        <authorList>
            <person name="Liu S."/>
            <person name="Roellig D.M."/>
            <person name="Guo Y."/>
            <person name="Li N."/>
            <person name="Frace M.A."/>
            <person name="Tang K."/>
            <person name="Zhang L."/>
            <person name="Feng Y."/>
            <person name="Xiao L."/>
        </authorList>
    </citation>
    <scope>NUCLEOTIDE SEQUENCE [LARGE SCALE GENOMIC DNA]</scope>
    <source>
        <strain evidence="10">39726</strain>
    </source>
</reference>
<dbReference type="PROSITE" id="PS50199">
    <property type="entry name" value="ZF_RANBP2_2"/>
    <property type="match status" value="1"/>
</dbReference>
<feature type="compositionally biased region" description="Low complexity" evidence="8">
    <location>
        <begin position="790"/>
        <end position="842"/>
    </location>
</feature>
<feature type="repeat" description="RCC1" evidence="6">
    <location>
        <begin position="212"/>
        <end position="308"/>
    </location>
</feature>
<dbReference type="EMBL" id="LRBP01000025">
    <property type="protein sequence ID" value="OII72238.1"/>
    <property type="molecule type" value="Genomic_DNA"/>
</dbReference>
<dbReference type="InterPro" id="IPR000408">
    <property type="entry name" value="Reg_chr_condens"/>
</dbReference>
<evidence type="ECO:0000256" key="5">
    <source>
        <dbReference type="ARBA" id="ARBA00022833"/>
    </source>
</evidence>
<dbReference type="GO" id="GO:0005737">
    <property type="term" value="C:cytoplasm"/>
    <property type="evidence" value="ECO:0007669"/>
    <property type="project" value="TreeGrafter"/>
</dbReference>
<feature type="domain" description="RanBP2-type" evidence="9">
    <location>
        <begin position="1"/>
        <end position="28"/>
    </location>
</feature>
<dbReference type="GeneID" id="39978362"/>
<feature type="region of interest" description="Disordered" evidence="8">
    <location>
        <begin position="738"/>
        <end position="965"/>
    </location>
</feature>
<evidence type="ECO:0000256" key="4">
    <source>
        <dbReference type="ARBA" id="ARBA00022771"/>
    </source>
</evidence>
<feature type="compositionally biased region" description="Acidic residues" evidence="8">
    <location>
        <begin position="675"/>
        <end position="690"/>
    </location>
</feature>
<keyword evidence="3" id="KW-0677">Repeat</keyword>